<keyword evidence="5" id="KW-0862">Zinc</keyword>
<dbReference type="Pfam" id="PF00096">
    <property type="entry name" value="zf-C2H2"/>
    <property type="match status" value="6"/>
</dbReference>
<evidence type="ECO:0000256" key="1">
    <source>
        <dbReference type="ARBA" id="ARBA00004123"/>
    </source>
</evidence>
<dbReference type="GO" id="GO:0045596">
    <property type="term" value="P:negative regulation of cell differentiation"/>
    <property type="evidence" value="ECO:0007669"/>
    <property type="project" value="UniProtKB-ARBA"/>
</dbReference>
<dbReference type="PANTHER" id="PTHR24390">
    <property type="entry name" value="ZINC FINGER PROTEIN"/>
    <property type="match status" value="1"/>
</dbReference>
<dbReference type="PANTHER" id="PTHR24390:SF159">
    <property type="entry name" value="GROWTH FACTOR INDEPENDENT 1 TRANSCRIPTIONAL REPRESSOR"/>
    <property type="match status" value="1"/>
</dbReference>
<dbReference type="GO" id="GO:0005634">
    <property type="term" value="C:nucleus"/>
    <property type="evidence" value="ECO:0007669"/>
    <property type="project" value="UniProtKB-SubCell"/>
</dbReference>
<feature type="domain" description="C2H2-type" evidence="12">
    <location>
        <begin position="292"/>
        <end position="319"/>
    </location>
</feature>
<dbReference type="GeneTree" id="ENSGT00940000167339"/>
<keyword evidence="4 10" id="KW-0863">Zinc-finger</keyword>
<reference evidence="13" key="2">
    <citation type="submission" date="2025-08" db="UniProtKB">
        <authorList>
            <consortium name="Ensembl"/>
        </authorList>
    </citation>
    <scope>IDENTIFICATION</scope>
</reference>
<evidence type="ECO:0000256" key="5">
    <source>
        <dbReference type="ARBA" id="ARBA00022833"/>
    </source>
</evidence>
<evidence type="ECO:0000256" key="11">
    <source>
        <dbReference type="SAM" id="MobiDB-lite"/>
    </source>
</evidence>
<evidence type="ECO:0000256" key="8">
    <source>
        <dbReference type="ARBA" id="ARBA00023163"/>
    </source>
</evidence>
<feature type="domain" description="C2H2-type" evidence="12">
    <location>
        <begin position="209"/>
        <end position="236"/>
    </location>
</feature>
<feature type="region of interest" description="Disordered" evidence="11">
    <location>
        <begin position="28"/>
        <end position="59"/>
    </location>
</feature>
<feature type="domain" description="C2H2-type" evidence="12">
    <location>
        <begin position="375"/>
        <end position="402"/>
    </location>
</feature>
<evidence type="ECO:0000313" key="14">
    <source>
        <dbReference type="Proteomes" id="UP000314982"/>
    </source>
</evidence>
<feature type="domain" description="C2H2-type" evidence="12">
    <location>
        <begin position="264"/>
        <end position="291"/>
    </location>
</feature>
<evidence type="ECO:0000256" key="9">
    <source>
        <dbReference type="ARBA" id="ARBA00023242"/>
    </source>
</evidence>
<dbReference type="GO" id="GO:0008270">
    <property type="term" value="F:zinc ion binding"/>
    <property type="evidence" value="ECO:0007669"/>
    <property type="project" value="UniProtKB-KW"/>
</dbReference>
<comment type="subcellular location">
    <subcellularLocation>
        <location evidence="1">Nucleus</location>
    </subcellularLocation>
</comment>
<sequence>MTTFAFYFPSDLQQLTFRVSEEEVHPDQQKCVQEWSPSLGQEDPEFTQIKEEQEEPRTSQWEEQLQGLEDDTKDSIFTPACVKSDCDENPTLHSYLYHGQNEVNRERVSLPSTSTKQINTEPYEEDYAVSELTSDSHTLAAVDCSAVQRENSETVNEMESGVPQSGFKRGKSNKTWTVKRQSSRVNNKGRNSTKSSILKSPSQSHNAPCHCKVCGMSFHYMGSLVNHVQTHTMDKEHPCGVCGKYIESTESMKAHLQIHSAAKFSCNVCSKCFTRNSKLTVHMRTHTGEKPHHCRDCGQRFSTGSHLRVHMRTHTGEKPYVCPDCGIGFFQSEHLKAHIRIHTGEKPYHCLCGKSFQYMGSLMKHVQTHTNEREHICGVCGKCFESTESMKHHIQTHIADRMCCHVCSKCFTSNRDLIVHMRTHTGDKPYQCSDCGKEFSVRNSLKRHMKIHAGGKGYSCSHCDKCFSTSFRLTFHMMRSHRGEIIHVSCM</sequence>
<keyword evidence="7" id="KW-0238">DNA-binding</keyword>
<dbReference type="FunFam" id="3.30.160.60:FF:000478">
    <property type="entry name" value="Zinc finger protein 133"/>
    <property type="match status" value="1"/>
</dbReference>
<dbReference type="SMART" id="SM00355">
    <property type="entry name" value="ZnF_C2H2"/>
    <property type="match status" value="10"/>
</dbReference>
<reference evidence="14" key="1">
    <citation type="submission" date="2018-06" db="EMBL/GenBank/DDBJ databases">
        <title>Genome assembly of Danube salmon.</title>
        <authorList>
            <person name="Macqueen D.J."/>
            <person name="Gundappa M.K."/>
        </authorList>
    </citation>
    <scope>NUCLEOTIDE SEQUENCE [LARGE SCALE GENOMIC DNA]</scope>
</reference>
<evidence type="ECO:0000259" key="12">
    <source>
        <dbReference type="PROSITE" id="PS50157"/>
    </source>
</evidence>
<dbReference type="FunFam" id="3.30.160.60:FF:000099">
    <property type="entry name" value="Zinc finger protein 79"/>
    <property type="match status" value="1"/>
</dbReference>
<evidence type="ECO:0000256" key="7">
    <source>
        <dbReference type="ARBA" id="ARBA00023125"/>
    </source>
</evidence>
<reference evidence="13" key="3">
    <citation type="submission" date="2025-09" db="UniProtKB">
        <authorList>
            <consortium name="Ensembl"/>
        </authorList>
    </citation>
    <scope>IDENTIFICATION</scope>
</reference>
<feature type="domain" description="C2H2-type" evidence="12">
    <location>
        <begin position="320"/>
        <end position="347"/>
    </location>
</feature>
<keyword evidence="8" id="KW-0804">Transcription</keyword>
<dbReference type="STRING" id="62062.ENSHHUP00000030796"/>
<evidence type="ECO:0000313" key="13">
    <source>
        <dbReference type="Ensembl" id="ENSHHUP00000030796.1"/>
    </source>
</evidence>
<proteinExistence type="predicted"/>
<keyword evidence="2" id="KW-0479">Metal-binding</keyword>
<feature type="region of interest" description="Disordered" evidence="11">
    <location>
        <begin position="149"/>
        <end position="205"/>
    </location>
</feature>
<dbReference type="SUPFAM" id="SSF57667">
    <property type="entry name" value="beta-beta-alpha zinc fingers"/>
    <property type="match status" value="5"/>
</dbReference>
<evidence type="ECO:0000256" key="6">
    <source>
        <dbReference type="ARBA" id="ARBA00023015"/>
    </source>
</evidence>
<dbReference type="PROSITE" id="PS50157">
    <property type="entry name" value="ZINC_FINGER_C2H2_2"/>
    <property type="match status" value="10"/>
</dbReference>
<accession>A0A4W5LWU2</accession>
<keyword evidence="6" id="KW-0805">Transcription regulation</keyword>
<evidence type="ECO:0000256" key="2">
    <source>
        <dbReference type="ARBA" id="ARBA00022723"/>
    </source>
</evidence>
<dbReference type="Gene3D" id="3.30.160.60">
    <property type="entry name" value="Classic Zinc Finger"/>
    <property type="match status" value="10"/>
</dbReference>
<dbReference type="InterPro" id="IPR036236">
    <property type="entry name" value="Znf_C2H2_sf"/>
</dbReference>
<dbReference type="GO" id="GO:0003700">
    <property type="term" value="F:DNA-binding transcription factor activity"/>
    <property type="evidence" value="ECO:0007669"/>
    <property type="project" value="TreeGrafter"/>
</dbReference>
<dbReference type="FunFam" id="3.30.160.60:FF:000912">
    <property type="entry name" value="Zinc finger protein 660"/>
    <property type="match status" value="1"/>
</dbReference>
<dbReference type="FunFam" id="3.30.160.60:FF:001290">
    <property type="entry name" value="Zinc finger 45-like"/>
    <property type="match status" value="1"/>
</dbReference>
<dbReference type="GO" id="GO:0000978">
    <property type="term" value="F:RNA polymerase II cis-regulatory region sequence-specific DNA binding"/>
    <property type="evidence" value="ECO:0007669"/>
    <property type="project" value="TreeGrafter"/>
</dbReference>
<name>A0A4W5LWU2_9TELE</name>
<feature type="compositionally biased region" description="Polar residues" evidence="11">
    <location>
        <begin position="173"/>
        <end position="205"/>
    </location>
</feature>
<feature type="compositionally biased region" description="Basic and acidic residues" evidence="11">
    <location>
        <begin position="48"/>
        <end position="57"/>
    </location>
</feature>
<keyword evidence="14" id="KW-1185">Reference proteome</keyword>
<dbReference type="FunFam" id="3.30.160.60:FF:001498">
    <property type="entry name" value="Zinc finger protein 404"/>
    <property type="match status" value="1"/>
</dbReference>
<dbReference type="AlphaFoldDB" id="A0A4W5LWU2"/>
<protein>
    <recommendedName>
        <fullName evidence="12">C2H2-type domain-containing protein</fullName>
    </recommendedName>
</protein>
<keyword evidence="9" id="KW-0539">Nucleus</keyword>
<evidence type="ECO:0000256" key="10">
    <source>
        <dbReference type="PROSITE-ProRule" id="PRU00042"/>
    </source>
</evidence>
<feature type="domain" description="C2H2-type" evidence="12">
    <location>
        <begin position="458"/>
        <end position="486"/>
    </location>
</feature>
<dbReference type="Ensembl" id="ENSHHUT00000032073.1">
    <property type="protein sequence ID" value="ENSHHUP00000030796.1"/>
    <property type="gene ID" value="ENSHHUG00000019599.1"/>
</dbReference>
<feature type="domain" description="C2H2-type" evidence="12">
    <location>
        <begin position="430"/>
        <end position="457"/>
    </location>
</feature>
<dbReference type="PROSITE" id="PS00028">
    <property type="entry name" value="ZINC_FINGER_C2H2_1"/>
    <property type="match status" value="9"/>
</dbReference>
<feature type="domain" description="C2H2-type" evidence="12">
    <location>
        <begin position="237"/>
        <end position="264"/>
    </location>
</feature>
<dbReference type="FunFam" id="3.30.160.60:FF:000100">
    <property type="entry name" value="Zinc finger 45-like"/>
    <property type="match status" value="1"/>
</dbReference>
<keyword evidence="3" id="KW-0677">Repeat</keyword>
<organism evidence="13 14">
    <name type="scientific">Hucho hucho</name>
    <name type="common">huchen</name>
    <dbReference type="NCBI Taxonomy" id="62062"/>
    <lineage>
        <taxon>Eukaryota</taxon>
        <taxon>Metazoa</taxon>
        <taxon>Chordata</taxon>
        <taxon>Craniata</taxon>
        <taxon>Vertebrata</taxon>
        <taxon>Euteleostomi</taxon>
        <taxon>Actinopterygii</taxon>
        <taxon>Neopterygii</taxon>
        <taxon>Teleostei</taxon>
        <taxon>Protacanthopterygii</taxon>
        <taxon>Salmoniformes</taxon>
        <taxon>Salmonidae</taxon>
        <taxon>Salmoninae</taxon>
        <taxon>Hucho</taxon>
    </lineage>
</organism>
<evidence type="ECO:0000256" key="3">
    <source>
        <dbReference type="ARBA" id="ARBA00022737"/>
    </source>
</evidence>
<dbReference type="GO" id="GO:0006357">
    <property type="term" value="P:regulation of transcription by RNA polymerase II"/>
    <property type="evidence" value="ECO:0007669"/>
    <property type="project" value="TreeGrafter"/>
</dbReference>
<feature type="domain" description="C2H2-type" evidence="12">
    <location>
        <begin position="348"/>
        <end position="374"/>
    </location>
</feature>
<dbReference type="InterPro" id="IPR013087">
    <property type="entry name" value="Znf_C2H2_type"/>
</dbReference>
<dbReference type="Proteomes" id="UP000314982">
    <property type="component" value="Unassembled WGS sequence"/>
</dbReference>
<feature type="domain" description="C2H2-type" evidence="12">
    <location>
        <begin position="402"/>
        <end position="429"/>
    </location>
</feature>
<evidence type="ECO:0000256" key="4">
    <source>
        <dbReference type="ARBA" id="ARBA00022771"/>
    </source>
</evidence>